<organism evidence="1 2">
    <name type="scientific">Enterococcus silesiacus</name>
    <dbReference type="NCBI Taxonomy" id="332949"/>
    <lineage>
        <taxon>Bacteria</taxon>
        <taxon>Bacillati</taxon>
        <taxon>Bacillota</taxon>
        <taxon>Bacilli</taxon>
        <taxon>Lactobacillales</taxon>
        <taxon>Enterococcaceae</taxon>
        <taxon>Enterococcus</taxon>
    </lineage>
</organism>
<sequence>MQNESLDKLILVILDGCRYDTALEQLGFLNHLIEHKQGRLFQVRAEMPSNSRPLYEVLMTGVPTYQNKIYSNLSCQRSEHVSLFDLVTQAGGKTSAAAYFWFSELYNQAPYNIKTDRMQNDPSRLIQQGIFYSDDTYPDSHLFADAHYLLNSYQPDFMVVHSMNIDDTGHKYTATSKEYQGAVNRADLLLAESLPDWIAKGYQVIVTADHGMDGFGLHGGSLEGHRKVPFYLFSKKSQLISSEELSQLEIAPLCSFLLGIAPAETMKDIQHLWEE</sequence>
<accession>A0ABM5WA12</accession>
<dbReference type="SUPFAM" id="SSF53649">
    <property type="entry name" value="Alkaline phosphatase-like"/>
    <property type="match status" value="1"/>
</dbReference>
<dbReference type="Proteomes" id="UP000065511">
    <property type="component" value="Chromosome"/>
</dbReference>
<name>A0ABM5WA12_9ENTE</name>
<dbReference type="InterPro" id="IPR017850">
    <property type="entry name" value="Alkaline_phosphatase_core_sf"/>
</dbReference>
<keyword evidence="2" id="KW-1185">Reference proteome</keyword>
<dbReference type="PANTHER" id="PTHR10151">
    <property type="entry name" value="ECTONUCLEOTIDE PYROPHOSPHATASE/PHOSPHODIESTERASE"/>
    <property type="match status" value="1"/>
</dbReference>
<dbReference type="PANTHER" id="PTHR10151:SF120">
    <property type="entry name" value="BIS(5'-ADENOSYL)-TRIPHOSPHATASE"/>
    <property type="match status" value="1"/>
</dbReference>
<dbReference type="Gene3D" id="3.40.720.10">
    <property type="entry name" value="Alkaline Phosphatase, subunit A"/>
    <property type="match status" value="1"/>
</dbReference>
<reference evidence="1 2" key="1">
    <citation type="submission" date="2015-12" db="EMBL/GenBank/DDBJ databases">
        <authorList>
            <person name="Lauer A."/>
            <person name="Humrighouse B."/>
            <person name="Loparev V."/>
            <person name="Shewmaker P.L."/>
            <person name="Whitney A.M."/>
            <person name="McLaughlin R.W."/>
        </authorList>
    </citation>
    <scope>NUCLEOTIDE SEQUENCE [LARGE SCALE GENOMIC DNA]</scope>
    <source>
        <strain evidence="1 2">LMG 23085</strain>
    </source>
</reference>
<evidence type="ECO:0000313" key="2">
    <source>
        <dbReference type="Proteomes" id="UP000065511"/>
    </source>
</evidence>
<dbReference type="EMBL" id="CP013614">
    <property type="protein sequence ID" value="ALS02182.1"/>
    <property type="molecule type" value="Genomic_DNA"/>
</dbReference>
<dbReference type="InterPro" id="IPR002591">
    <property type="entry name" value="Phosphodiest/P_Trfase"/>
</dbReference>
<dbReference type="RefSeq" id="WP_071877187.1">
    <property type="nucleotide sequence ID" value="NZ_JXLC01000006.1"/>
</dbReference>
<protein>
    <submittedName>
        <fullName evidence="1">Nucleotide pyrophosphatase</fullName>
    </submittedName>
</protein>
<evidence type="ECO:0000313" key="1">
    <source>
        <dbReference type="EMBL" id="ALS02182.1"/>
    </source>
</evidence>
<dbReference type="Pfam" id="PF01663">
    <property type="entry name" value="Phosphodiest"/>
    <property type="match status" value="1"/>
</dbReference>
<proteinExistence type="predicted"/>
<gene>
    <name evidence="1" type="ORF">ATZ33_12555</name>
</gene>